<evidence type="ECO:0000313" key="3">
    <source>
        <dbReference type="EMBL" id="JAT62809.1"/>
    </source>
</evidence>
<dbReference type="GO" id="GO:0016301">
    <property type="term" value="F:kinase activity"/>
    <property type="evidence" value="ECO:0007669"/>
    <property type="project" value="UniProtKB-KW"/>
</dbReference>
<dbReference type="GO" id="GO:0005737">
    <property type="term" value="C:cytoplasm"/>
    <property type="evidence" value="ECO:0007669"/>
    <property type="project" value="TreeGrafter"/>
</dbReference>
<evidence type="ECO:0000256" key="1">
    <source>
        <dbReference type="ARBA" id="ARBA00009952"/>
    </source>
</evidence>
<dbReference type="InterPro" id="IPR008560">
    <property type="entry name" value="DUF842_euk"/>
</dbReference>
<accession>A0A1D1Z7H7</accession>
<comment type="similarity">
    <text evidence="1">Belongs to the FAM136 family.</text>
</comment>
<evidence type="ECO:0000256" key="2">
    <source>
        <dbReference type="SAM" id="MobiDB-lite"/>
    </source>
</evidence>
<dbReference type="PANTHER" id="PTHR21096:SF0">
    <property type="entry name" value="PROTEIN FAM136A"/>
    <property type="match status" value="1"/>
</dbReference>
<name>A0A1D1Z7H7_9ARAE</name>
<organism evidence="3">
    <name type="scientific">Anthurium amnicola</name>
    <dbReference type="NCBI Taxonomy" id="1678845"/>
    <lineage>
        <taxon>Eukaryota</taxon>
        <taxon>Viridiplantae</taxon>
        <taxon>Streptophyta</taxon>
        <taxon>Embryophyta</taxon>
        <taxon>Tracheophyta</taxon>
        <taxon>Spermatophyta</taxon>
        <taxon>Magnoliopsida</taxon>
        <taxon>Liliopsida</taxon>
        <taxon>Araceae</taxon>
        <taxon>Pothoideae</taxon>
        <taxon>Potheae</taxon>
        <taxon>Anthurium</taxon>
    </lineage>
</organism>
<dbReference type="PANTHER" id="PTHR21096">
    <property type="entry name" value="PROTEIN FAM136A"/>
    <property type="match status" value="1"/>
</dbReference>
<reference evidence="3" key="1">
    <citation type="submission" date="2015-07" db="EMBL/GenBank/DDBJ databases">
        <title>Transcriptome Assembly of Anthurium amnicola.</title>
        <authorList>
            <person name="Suzuki J."/>
        </authorList>
    </citation>
    <scope>NUCLEOTIDE SEQUENCE</scope>
</reference>
<feature type="non-terminal residue" evidence="3">
    <location>
        <position position="1"/>
    </location>
</feature>
<keyword evidence="3" id="KW-0808">Transferase</keyword>
<keyword evidence="3" id="KW-0418">Kinase</keyword>
<dbReference type="AlphaFoldDB" id="A0A1D1Z7H7"/>
<sequence>RNILTDRYSRGGGDVNSPCLPLLPSQAASSRGWQNLINPKNPLSSGGVREGGDLGLVTEGAGGEGRSEMEHDESERVVSDRLRKKLEEVRAVALEHLNPIQDHVNFTLQERLHRAVMVCQDKFEAAKLQKIKTSAVSDLESCVDQAIQANVEVIPHAVDRLKASLSIS</sequence>
<gene>
    <name evidence="3" type="primary">lpxK_0</name>
    <name evidence="3" type="ORF">g.95277</name>
</gene>
<feature type="compositionally biased region" description="Basic and acidic residues" evidence="2">
    <location>
        <begin position="65"/>
        <end position="79"/>
    </location>
</feature>
<dbReference type="EMBL" id="GDJX01005127">
    <property type="protein sequence ID" value="JAT62809.1"/>
    <property type="molecule type" value="Transcribed_RNA"/>
</dbReference>
<feature type="compositionally biased region" description="Polar residues" evidence="2">
    <location>
        <begin position="33"/>
        <end position="44"/>
    </location>
</feature>
<dbReference type="Pfam" id="PF05811">
    <property type="entry name" value="DUF842"/>
    <property type="match status" value="1"/>
</dbReference>
<feature type="region of interest" description="Disordered" evidence="2">
    <location>
        <begin position="33"/>
        <end position="79"/>
    </location>
</feature>
<proteinExistence type="inferred from homology"/>
<protein>
    <submittedName>
        <fullName evidence="3">Tetraacyldisaccharide 4'-kinase</fullName>
    </submittedName>
</protein>